<dbReference type="InterPro" id="IPR028098">
    <property type="entry name" value="Glyco_trans_4-like_N"/>
</dbReference>
<dbReference type="Pfam" id="PF13439">
    <property type="entry name" value="Glyco_transf_4"/>
    <property type="match status" value="1"/>
</dbReference>
<protein>
    <submittedName>
        <fullName evidence="2">Glycosyltransferase</fullName>
        <ecNumber evidence="2">2.4.-.-</ecNumber>
    </submittedName>
</protein>
<reference evidence="2" key="1">
    <citation type="submission" date="2021-07" db="EMBL/GenBank/DDBJ databases">
        <title>Genomic diversity and antimicrobial resistance of Prevotella spp. isolated from chronic lung disease airways.</title>
        <authorList>
            <person name="Webb K.A."/>
            <person name="Olagoke O.S."/>
            <person name="Baird T."/>
            <person name="Neill J."/>
            <person name="Pham A."/>
            <person name="Wells T.J."/>
            <person name="Ramsay K.A."/>
            <person name="Bell S.C."/>
            <person name="Sarovich D.S."/>
            <person name="Price E.P."/>
        </authorList>
    </citation>
    <scope>NUCLEOTIDE SEQUENCE</scope>
    <source>
        <strain evidence="2">SCHI0047.S.3</strain>
    </source>
</reference>
<evidence type="ECO:0000259" key="1">
    <source>
        <dbReference type="Pfam" id="PF13439"/>
    </source>
</evidence>
<evidence type="ECO:0000313" key="2">
    <source>
        <dbReference type="EMBL" id="MBW4866382.1"/>
    </source>
</evidence>
<dbReference type="Proteomes" id="UP001196873">
    <property type="component" value="Unassembled WGS sequence"/>
</dbReference>
<gene>
    <name evidence="2" type="ORF">KZY68_10300</name>
</gene>
<dbReference type="EMBL" id="JAHXRF010000016">
    <property type="protein sequence ID" value="MBW4866382.1"/>
    <property type="molecule type" value="Genomic_DNA"/>
</dbReference>
<dbReference type="Pfam" id="PF13692">
    <property type="entry name" value="Glyco_trans_1_4"/>
    <property type="match status" value="1"/>
</dbReference>
<keyword evidence="2" id="KW-0808">Transferase</keyword>
<keyword evidence="2" id="KW-0328">Glycosyltransferase</keyword>
<organism evidence="2 3">
    <name type="scientific">Segatella salivae</name>
    <dbReference type="NCBI Taxonomy" id="228604"/>
    <lineage>
        <taxon>Bacteria</taxon>
        <taxon>Pseudomonadati</taxon>
        <taxon>Bacteroidota</taxon>
        <taxon>Bacteroidia</taxon>
        <taxon>Bacteroidales</taxon>
        <taxon>Prevotellaceae</taxon>
        <taxon>Segatella</taxon>
    </lineage>
</organism>
<proteinExistence type="predicted"/>
<accession>A0AAW4NS06</accession>
<dbReference type="GO" id="GO:0016757">
    <property type="term" value="F:glycosyltransferase activity"/>
    <property type="evidence" value="ECO:0007669"/>
    <property type="project" value="UniProtKB-KW"/>
</dbReference>
<sequence>MHRKIVFHIISHLDVGGAERVAINIAESPTEGIAYHVVELIRAHSDFTDVLIKELRDHNITYHRGWIPEIHFHYLFERLAALTFPLWFLWLFLKYKPQVLHSHTEMPDLSIYCFFRLFPWALKRCKIVRTIHNTRLWTGMQRTGRRIEAFFIRQNANIAISEAVKSNYQEHYHDSPPIIYNGVAPVKQQPYSQLKAGKINILFAGRFEEQKGIDTLIEIIKSQKDSAIYHFHVIGGGSLASLLTAELGGFTHVSIREPLFNLASYLASFDFLLMPSRHEGLSILALEANFNGLPAIINACPGLHETLPNDWPLRVEHNDLNTYLHLFNDVLPVINRHEIQSIARQFAEKHFSMCSMREGYERLYAQAFKA</sequence>
<dbReference type="RefSeq" id="WP_219427964.1">
    <property type="nucleotide sequence ID" value="NZ_JAHXRD010000014.1"/>
</dbReference>
<dbReference type="EC" id="2.4.-.-" evidence="2"/>
<feature type="domain" description="Glycosyltransferase subfamily 4-like N-terminal" evidence="1">
    <location>
        <begin position="15"/>
        <end position="184"/>
    </location>
</feature>
<name>A0AAW4NS06_9BACT</name>
<dbReference type="PANTHER" id="PTHR12526:SF630">
    <property type="entry name" value="GLYCOSYLTRANSFERASE"/>
    <property type="match status" value="1"/>
</dbReference>
<dbReference type="PANTHER" id="PTHR12526">
    <property type="entry name" value="GLYCOSYLTRANSFERASE"/>
    <property type="match status" value="1"/>
</dbReference>
<evidence type="ECO:0000313" key="3">
    <source>
        <dbReference type="Proteomes" id="UP001196873"/>
    </source>
</evidence>
<dbReference type="AlphaFoldDB" id="A0AAW4NS06"/>
<comment type="caution">
    <text evidence="2">The sequence shown here is derived from an EMBL/GenBank/DDBJ whole genome shotgun (WGS) entry which is preliminary data.</text>
</comment>